<name>A0A9Q0JW38_9MAGN</name>
<dbReference type="AlphaFoldDB" id="A0A9Q0JW38"/>
<dbReference type="PANTHER" id="PTHR31319:SF103">
    <property type="entry name" value="CCT MOTIF FAMILY PROTEIN"/>
    <property type="match status" value="1"/>
</dbReference>
<dbReference type="PROSITE" id="PS51017">
    <property type="entry name" value="CCT"/>
    <property type="match status" value="1"/>
</dbReference>
<evidence type="ECO:0000256" key="2">
    <source>
        <dbReference type="ARBA" id="ARBA00023242"/>
    </source>
</evidence>
<keyword evidence="2 3" id="KW-0539">Nucleus</keyword>
<evidence type="ECO:0000259" key="5">
    <source>
        <dbReference type="PROSITE" id="PS51017"/>
    </source>
</evidence>
<evidence type="ECO:0000256" key="4">
    <source>
        <dbReference type="SAM" id="MobiDB-lite"/>
    </source>
</evidence>
<keyword evidence="7" id="KW-1185">Reference proteome</keyword>
<dbReference type="InterPro" id="IPR045281">
    <property type="entry name" value="CONSTANS-like"/>
</dbReference>
<dbReference type="GO" id="GO:0009909">
    <property type="term" value="P:regulation of flower development"/>
    <property type="evidence" value="ECO:0007669"/>
    <property type="project" value="InterPro"/>
</dbReference>
<protein>
    <recommendedName>
        <fullName evidence="5">CCT domain-containing protein</fullName>
    </recommendedName>
</protein>
<proteinExistence type="predicted"/>
<sequence>MSSDLFTFDGSFFRNSISDVDLQLLSEPLFPFHDPSSSATEILHGLSHQLNDHLQFSAGTELCSSVNHSAVNFFSCSSPSQKWNNLSPEPVPIKPNYADAGLTTCSSFLDFYRLGSISEDRYVDFESSHNSSLHPSNYSGSNGAQKVLPGMMQRSLSSQSLDQRPGFYYHPRINSLIESSNFTIQAMDSPEDSNCTVPMRRVCSTGDLQKITRTQLNTGFSSSPLAVESSFTGEASFKVGRYSAEERKQRIHRYRSKRTQRNFNKTIKYACRKTLADSRLRVRGRFARSDDNGEIPIFTGANREEEDEDDHWEFSGS</sequence>
<comment type="subcellular location">
    <subcellularLocation>
        <location evidence="1 3">Nucleus</location>
    </subcellularLocation>
</comment>
<dbReference type="EMBL" id="JAMYWD010000012">
    <property type="protein sequence ID" value="KAJ4952640.1"/>
    <property type="molecule type" value="Genomic_DNA"/>
</dbReference>
<dbReference type="PANTHER" id="PTHR31319">
    <property type="entry name" value="ZINC FINGER PROTEIN CONSTANS-LIKE 4"/>
    <property type="match status" value="1"/>
</dbReference>
<dbReference type="GO" id="GO:0003700">
    <property type="term" value="F:DNA-binding transcription factor activity"/>
    <property type="evidence" value="ECO:0007669"/>
    <property type="project" value="TreeGrafter"/>
</dbReference>
<reference evidence="6" key="1">
    <citation type="journal article" date="2023" name="Plant J.">
        <title>The genome of the king protea, Protea cynaroides.</title>
        <authorList>
            <person name="Chang J."/>
            <person name="Duong T.A."/>
            <person name="Schoeman C."/>
            <person name="Ma X."/>
            <person name="Roodt D."/>
            <person name="Barker N."/>
            <person name="Li Z."/>
            <person name="Van de Peer Y."/>
            <person name="Mizrachi E."/>
        </authorList>
    </citation>
    <scope>NUCLEOTIDE SEQUENCE</scope>
    <source>
        <tissue evidence="6">Young leaves</tissue>
    </source>
</reference>
<dbReference type="InterPro" id="IPR010402">
    <property type="entry name" value="CCT_domain"/>
</dbReference>
<comment type="caution">
    <text evidence="6">The sequence shown here is derived from an EMBL/GenBank/DDBJ whole genome shotgun (WGS) entry which is preliminary data.</text>
</comment>
<evidence type="ECO:0000313" key="7">
    <source>
        <dbReference type="Proteomes" id="UP001141806"/>
    </source>
</evidence>
<evidence type="ECO:0000313" key="6">
    <source>
        <dbReference type="EMBL" id="KAJ4952640.1"/>
    </source>
</evidence>
<dbReference type="Proteomes" id="UP001141806">
    <property type="component" value="Unassembled WGS sequence"/>
</dbReference>
<gene>
    <name evidence="6" type="ORF">NE237_029472</name>
</gene>
<evidence type="ECO:0000256" key="3">
    <source>
        <dbReference type="PROSITE-ProRule" id="PRU00357"/>
    </source>
</evidence>
<feature type="domain" description="CCT" evidence="5">
    <location>
        <begin position="247"/>
        <end position="289"/>
    </location>
</feature>
<evidence type="ECO:0000256" key="1">
    <source>
        <dbReference type="ARBA" id="ARBA00004123"/>
    </source>
</evidence>
<dbReference type="Pfam" id="PF06203">
    <property type="entry name" value="CCT"/>
    <property type="match status" value="1"/>
</dbReference>
<accession>A0A9Q0JW38</accession>
<dbReference type="OrthoDB" id="153872at2759"/>
<organism evidence="6 7">
    <name type="scientific">Protea cynaroides</name>
    <dbReference type="NCBI Taxonomy" id="273540"/>
    <lineage>
        <taxon>Eukaryota</taxon>
        <taxon>Viridiplantae</taxon>
        <taxon>Streptophyta</taxon>
        <taxon>Embryophyta</taxon>
        <taxon>Tracheophyta</taxon>
        <taxon>Spermatophyta</taxon>
        <taxon>Magnoliopsida</taxon>
        <taxon>Proteales</taxon>
        <taxon>Proteaceae</taxon>
        <taxon>Protea</taxon>
    </lineage>
</organism>
<dbReference type="GO" id="GO:0005634">
    <property type="term" value="C:nucleus"/>
    <property type="evidence" value="ECO:0007669"/>
    <property type="project" value="UniProtKB-SubCell"/>
</dbReference>
<feature type="region of interest" description="Disordered" evidence="4">
    <location>
        <begin position="293"/>
        <end position="317"/>
    </location>
</feature>